<reference evidence="9" key="1">
    <citation type="submission" date="2019-04" db="EMBL/GenBank/DDBJ databases">
        <title>Nocardioides xinjiangensis sp. nov.</title>
        <authorList>
            <person name="Liu S."/>
        </authorList>
    </citation>
    <scope>NUCLEOTIDE SEQUENCE [LARGE SCALE GENOMIC DNA]</scope>
    <source>
        <strain evidence="9">18</strain>
    </source>
</reference>
<keyword evidence="3 5" id="KW-1133">Transmembrane helix</keyword>
<dbReference type="InterPro" id="IPR001694">
    <property type="entry name" value="NADH_UbQ_OxRdtase_su1/FPO"/>
</dbReference>
<evidence type="ECO:0000256" key="3">
    <source>
        <dbReference type="ARBA" id="ARBA00022989"/>
    </source>
</evidence>
<dbReference type="OrthoDB" id="9803734at2"/>
<dbReference type="GO" id="GO:0016655">
    <property type="term" value="F:oxidoreductase activity, acting on NAD(P)H, quinone or similar compound as acceptor"/>
    <property type="evidence" value="ECO:0007669"/>
    <property type="project" value="UniProtKB-UniRule"/>
</dbReference>
<dbReference type="GO" id="GO:0048038">
    <property type="term" value="F:quinone binding"/>
    <property type="evidence" value="ECO:0007669"/>
    <property type="project" value="UniProtKB-KW"/>
</dbReference>
<keyword evidence="9" id="KW-1185">Reference proteome</keyword>
<keyword evidence="5" id="KW-1003">Cell membrane</keyword>
<feature type="transmembrane region" description="Helical" evidence="5">
    <location>
        <begin position="357"/>
        <end position="378"/>
    </location>
</feature>
<feature type="transmembrane region" description="Helical" evidence="5">
    <location>
        <begin position="161"/>
        <end position="183"/>
    </location>
</feature>
<protein>
    <recommendedName>
        <fullName evidence="5">NADH-quinone oxidoreductase subunit H</fullName>
        <ecNumber evidence="5">7.1.1.-</ecNumber>
    </recommendedName>
    <alternativeName>
        <fullName evidence="5">NADH dehydrogenase I subunit H</fullName>
    </alternativeName>
    <alternativeName>
        <fullName evidence="5">NDH-1 subunit H</fullName>
    </alternativeName>
</protein>
<comment type="subcellular location">
    <subcellularLocation>
        <location evidence="5 6">Cell membrane</location>
        <topology evidence="5 6">Multi-pass membrane protein</topology>
    </subcellularLocation>
    <subcellularLocation>
        <location evidence="1">Membrane</location>
        <topology evidence="1">Multi-pass membrane protein</topology>
    </subcellularLocation>
</comment>
<evidence type="ECO:0000256" key="5">
    <source>
        <dbReference type="HAMAP-Rule" id="MF_01350"/>
    </source>
</evidence>
<dbReference type="PROSITE" id="PS00667">
    <property type="entry name" value="COMPLEX1_ND1_1"/>
    <property type="match status" value="1"/>
</dbReference>
<sequence length="451" mass="48570">MNDPIWLMLVKGVLVFVVLVLLVLFTIWFERRIVAIMQVRPGPNRNGPFGLLQSLADGLKLAFKEDIMPRTADKVVFIAAPIIAVSCAFTAFAVIPFGPEVSVFGIETELQLTDFEVSVLVILACSALGVYGIVLAGWASGSTYSLLGALRAAAQVISYEIALGLAVLTVFFQSQLMSTGAIVEAQAEGIPMNIGGLELTLPGWYFLILAPSFVIFVIAMVGETNRAPFDMPEAESELVAGFATEYSSLKYASFFLAEYVNMVTMSALAVTLFLGGWAAPFPNSWWPAANEGFLPLVWFFGKVMAFLFFYVWLRGTLPRIRYDQFMRLGWKVLVPVSLVWLLVLAAMNIGLDAGNDLPTRIAFAGGAAIVVMALIFFWPTRKPYEPPAEPDAGLGGFPVPPLDLVVPPSPRSLTEIEPASATATATVANGSGANGSADASNGSQSTSRREE</sequence>
<feature type="transmembrane region" description="Helical" evidence="5">
    <location>
        <begin position="203"/>
        <end position="222"/>
    </location>
</feature>
<evidence type="ECO:0000256" key="7">
    <source>
        <dbReference type="SAM" id="MobiDB-lite"/>
    </source>
</evidence>
<keyword evidence="5" id="KW-1278">Translocase</keyword>
<dbReference type="GO" id="GO:0005886">
    <property type="term" value="C:plasma membrane"/>
    <property type="evidence" value="ECO:0007669"/>
    <property type="project" value="UniProtKB-SubCell"/>
</dbReference>
<dbReference type="EMBL" id="STGY01000055">
    <property type="protein sequence ID" value="THV40827.1"/>
    <property type="molecule type" value="Genomic_DNA"/>
</dbReference>
<comment type="function">
    <text evidence="5">NDH-1 shuttles electrons from NADH, via FMN and iron-sulfur (Fe-S) centers, to quinones in the respiratory chain. The immediate electron acceptor for the enzyme in this species is believed to be ubiquinone. Couples the redox reaction to proton translocation (for every two electrons transferred, four hydrogen ions are translocated across the cytoplasmic membrane), and thus conserves the redox energy in a proton gradient. This subunit may bind ubiquinone.</text>
</comment>
<keyword evidence="4 5" id="KW-0472">Membrane</keyword>
<dbReference type="Pfam" id="PF00146">
    <property type="entry name" value="NADHdh"/>
    <property type="match status" value="1"/>
</dbReference>
<evidence type="ECO:0000256" key="2">
    <source>
        <dbReference type="ARBA" id="ARBA00022692"/>
    </source>
</evidence>
<accession>A0A4S8Q8V0</accession>
<evidence type="ECO:0000256" key="4">
    <source>
        <dbReference type="ARBA" id="ARBA00023136"/>
    </source>
</evidence>
<dbReference type="GO" id="GO:0009060">
    <property type="term" value="P:aerobic respiration"/>
    <property type="evidence" value="ECO:0007669"/>
    <property type="project" value="TreeGrafter"/>
</dbReference>
<dbReference type="AlphaFoldDB" id="A0A4S8Q8V0"/>
<keyword evidence="2 5" id="KW-0812">Transmembrane</keyword>
<organism evidence="8 9">
    <name type="scientific">Glycomyces buryatensis</name>
    <dbReference type="NCBI Taxonomy" id="2570927"/>
    <lineage>
        <taxon>Bacteria</taxon>
        <taxon>Bacillati</taxon>
        <taxon>Actinomycetota</taxon>
        <taxon>Actinomycetes</taxon>
        <taxon>Glycomycetales</taxon>
        <taxon>Glycomycetaceae</taxon>
        <taxon>Glycomyces</taxon>
    </lineage>
</organism>
<keyword evidence="5" id="KW-0874">Quinone</keyword>
<dbReference type="GO" id="GO:0003954">
    <property type="term" value="F:NADH dehydrogenase activity"/>
    <property type="evidence" value="ECO:0007669"/>
    <property type="project" value="TreeGrafter"/>
</dbReference>
<dbReference type="PROSITE" id="PS00668">
    <property type="entry name" value="COMPLEX1_ND1_2"/>
    <property type="match status" value="1"/>
</dbReference>
<dbReference type="EC" id="7.1.1.-" evidence="5"/>
<dbReference type="HAMAP" id="MF_01350">
    <property type="entry name" value="NDH1_NuoH"/>
    <property type="match status" value="1"/>
</dbReference>
<dbReference type="InterPro" id="IPR018086">
    <property type="entry name" value="NADH_UbQ_OxRdtase_su1_CS"/>
</dbReference>
<dbReference type="NCBIfam" id="NF004743">
    <property type="entry name" value="PRK06076.1-4"/>
    <property type="match status" value="1"/>
</dbReference>
<gene>
    <name evidence="5 8" type="primary">nuoH</name>
    <name evidence="8" type="ORF">FAB82_14365</name>
</gene>
<feature type="transmembrane region" description="Helical" evidence="5">
    <location>
        <begin position="6"/>
        <end position="29"/>
    </location>
</feature>
<dbReference type="NCBIfam" id="NF004741">
    <property type="entry name" value="PRK06076.1-2"/>
    <property type="match status" value="1"/>
</dbReference>
<dbReference type="RefSeq" id="WP_136535226.1">
    <property type="nucleotide sequence ID" value="NZ_STGY01000055.1"/>
</dbReference>
<evidence type="ECO:0000313" key="9">
    <source>
        <dbReference type="Proteomes" id="UP000308760"/>
    </source>
</evidence>
<evidence type="ECO:0000256" key="6">
    <source>
        <dbReference type="RuleBase" id="RU000471"/>
    </source>
</evidence>
<feature type="transmembrane region" description="Helical" evidence="5">
    <location>
        <begin position="117"/>
        <end position="140"/>
    </location>
</feature>
<comment type="catalytic activity">
    <reaction evidence="5">
        <text>a quinone + NADH + 5 H(+)(in) = a quinol + NAD(+) + 4 H(+)(out)</text>
        <dbReference type="Rhea" id="RHEA:57888"/>
        <dbReference type="ChEBI" id="CHEBI:15378"/>
        <dbReference type="ChEBI" id="CHEBI:24646"/>
        <dbReference type="ChEBI" id="CHEBI:57540"/>
        <dbReference type="ChEBI" id="CHEBI:57945"/>
        <dbReference type="ChEBI" id="CHEBI:132124"/>
    </reaction>
</comment>
<proteinExistence type="inferred from homology"/>
<name>A0A4S8Q8V0_9ACTN</name>
<dbReference type="PANTHER" id="PTHR11432">
    <property type="entry name" value="NADH DEHYDROGENASE SUBUNIT 1"/>
    <property type="match status" value="1"/>
</dbReference>
<feature type="compositionally biased region" description="Low complexity" evidence="7">
    <location>
        <begin position="419"/>
        <end position="443"/>
    </location>
</feature>
<dbReference type="Proteomes" id="UP000308760">
    <property type="component" value="Unassembled WGS sequence"/>
</dbReference>
<feature type="transmembrane region" description="Helical" evidence="5">
    <location>
        <begin position="75"/>
        <end position="97"/>
    </location>
</feature>
<comment type="similarity">
    <text evidence="5 6">Belongs to the complex I subunit 1 family.</text>
</comment>
<dbReference type="PANTHER" id="PTHR11432:SF3">
    <property type="entry name" value="NADH-UBIQUINONE OXIDOREDUCTASE CHAIN 1"/>
    <property type="match status" value="1"/>
</dbReference>
<keyword evidence="5" id="KW-0830">Ubiquinone</keyword>
<comment type="subunit">
    <text evidence="5">NDH-1 is composed of 14 different subunits. Subunits NuoA, H, J, K, L, M, N constitute the membrane sector of the complex.</text>
</comment>
<comment type="caution">
    <text evidence="8">The sequence shown here is derived from an EMBL/GenBank/DDBJ whole genome shotgun (WGS) entry which is preliminary data.</text>
</comment>
<feature type="transmembrane region" description="Helical" evidence="5">
    <location>
        <begin position="259"/>
        <end position="280"/>
    </location>
</feature>
<reference evidence="8 9" key="2">
    <citation type="submission" date="2019-05" db="EMBL/GenBank/DDBJ databases">
        <title>Glycomyces buryatensis sp. nov.</title>
        <authorList>
            <person name="Nikitina E."/>
        </authorList>
    </citation>
    <scope>NUCLEOTIDE SEQUENCE [LARGE SCALE GENOMIC DNA]</scope>
    <source>
        <strain evidence="8 9">18</strain>
    </source>
</reference>
<keyword evidence="5 6" id="KW-0520">NAD</keyword>
<feature type="region of interest" description="Disordered" evidence="7">
    <location>
        <begin position="419"/>
        <end position="451"/>
    </location>
</feature>
<feature type="transmembrane region" description="Helical" evidence="5">
    <location>
        <begin position="292"/>
        <end position="312"/>
    </location>
</feature>
<evidence type="ECO:0000313" key="8">
    <source>
        <dbReference type="EMBL" id="THV40827.1"/>
    </source>
</evidence>
<keyword evidence="8" id="KW-0560">Oxidoreductase</keyword>
<evidence type="ECO:0000256" key="1">
    <source>
        <dbReference type="ARBA" id="ARBA00004141"/>
    </source>
</evidence>
<feature type="transmembrane region" description="Helical" evidence="5">
    <location>
        <begin position="332"/>
        <end position="351"/>
    </location>
</feature>